<evidence type="ECO:0000256" key="7">
    <source>
        <dbReference type="ARBA" id="ARBA00022781"/>
    </source>
</evidence>
<name>A0A432AT52_CHLPH</name>
<gene>
    <name evidence="12" type="primary">atpB</name>
    <name evidence="15" type="ORF">EKD02_09520</name>
</gene>
<feature type="transmembrane region" description="Helical" evidence="12">
    <location>
        <begin position="318"/>
        <end position="337"/>
    </location>
</feature>
<dbReference type="RefSeq" id="WP_126385257.1">
    <property type="nucleotide sequence ID" value="NZ_RXYK01000028.1"/>
</dbReference>
<sequence>MKREKVIQAQSFLKVLALLVPLLLNAYVPASASDHAAGGVHAAAVHAESAMPAADGGVLLHGTEGAANEAVAHEEEKAGDVIMHHILDSHVFAFEPFGEIHLPRLPLLFGIDISITKHVVMLWIVSVILLVVFAAVGGTYKKMTARQAPGGLANAMEALVEFIRLDVAKSNIGHGYEKHLPYLLTVFMFILLCNLLGLIPYGATATGNINVTLTLAVFTFFITQTASLKAHGLKGYLQHLTAGTHWSLWIIMIPIEVIGLFTKPFALTVRLFANMTAGHIVILSLIFISFILKSYIVAAAVSVPFSIFIYLLEIFVAFLQAFIFTMLSALFIGLATVHEGGDAEVAHH</sequence>
<evidence type="ECO:0000256" key="8">
    <source>
        <dbReference type="ARBA" id="ARBA00022989"/>
    </source>
</evidence>
<evidence type="ECO:0000256" key="12">
    <source>
        <dbReference type="HAMAP-Rule" id="MF_01393"/>
    </source>
</evidence>
<keyword evidence="15" id="KW-0378">Hydrolase</keyword>
<dbReference type="NCBIfam" id="NF009953">
    <property type="entry name" value="PRK13419.1"/>
    <property type="match status" value="1"/>
</dbReference>
<dbReference type="CDD" id="cd00310">
    <property type="entry name" value="ATP-synt_Fo_a_6"/>
    <property type="match status" value="1"/>
</dbReference>
<comment type="subcellular location">
    <subcellularLocation>
        <location evidence="12 13">Cell membrane</location>
        <topology evidence="12 13">Multi-pass membrane protein</topology>
    </subcellularLocation>
    <subcellularLocation>
        <location evidence="1">Membrane</location>
        <topology evidence="1">Multi-pass membrane protein</topology>
    </subcellularLocation>
</comment>
<keyword evidence="6 12" id="KW-0812">Transmembrane</keyword>
<keyword evidence="5 12" id="KW-0138">CF(0)</keyword>
<feature type="transmembrane region" description="Helical" evidence="12">
    <location>
        <begin position="120"/>
        <end position="140"/>
    </location>
</feature>
<evidence type="ECO:0000256" key="13">
    <source>
        <dbReference type="RuleBase" id="RU000483"/>
    </source>
</evidence>
<reference evidence="15 16" key="1">
    <citation type="submission" date="2018-12" db="EMBL/GenBank/DDBJ databases">
        <authorList>
            <person name="Lunina O.N."/>
            <person name="Grouzdev D.S."/>
            <person name="Gorlenko V.M."/>
            <person name="Savvichev A.S."/>
        </authorList>
    </citation>
    <scope>NUCLEOTIDE SEQUENCE [LARGE SCALE GENOMIC DNA]</scope>
    <source>
        <strain evidence="15 16">BrKhr-17</strain>
    </source>
</reference>
<dbReference type="Proteomes" id="UP000279908">
    <property type="component" value="Unassembled WGS sequence"/>
</dbReference>
<evidence type="ECO:0000256" key="4">
    <source>
        <dbReference type="ARBA" id="ARBA00022519"/>
    </source>
</evidence>
<keyword evidence="14" id="KW-0732">Signal</keyword>
<keyword evidence="3 12" id="KW-0813">Transport</keyword>
<evidence type="ECO:0000256" key="3">
    <source>
        <dbReference type="ARBA" id="ARBA00022448"/>
    </source>
</evidence>
<evidence type="ECO:0000256" key="2">
    <source>
        <dbReference type="ARBA" id="ARBA00006810"/>
    </source>
</evidence>
<feature type="transmembrane region" description="Helical" evidence="12">
    <location>
        <begin position="295"/>
        <end position="312"/>
    </location>
</feature>
<dbReference type="Pfam" id="PF00119">
    <property type="entry name" value="ATP-synt_A"/>
    <property type="match status" value="1"/>
</dbReference>
<keyword evidence="4" id="KW-0997">Cell inner membrane</keyword>
<keyword evidence="12" id="KW-1003">Cell membrane</keyword>
<keyword evidence="8 12" id="KW-1133">Transmembrane helix</keyword>
<dbReference type="AlphaFoldDB" id="A0A432AT52"/>
<dbReference type="PROSITE" id="PS00449">
    <property type="entry name" value="ATPASE_A"/>
    <property type="match status" value="1"/>
</dbReference>
<dbReference type="SUPFAM" id="SSF81336">
    <property type="entry name" value="F1F0 ATP synthase subunit A"/>
    <property type="match status" value="1"/>
</dbReference>
<dbReference type="GO" id="GO:0005886">
    <property type="term" value="C:plasma membrane"/>
    <property type="evidence" value="ECO:0007669"/>
    <property type="project" value="UniProtKB-SubCell"/>
</dbReference>
<feature type="transmembrane region" description="Helical" evidence="12">
    <location>
        <begin position="180"/>
        <end position="203"/>
    </location>
</feature>
<dbReference type="HAMAP" id="MF_01393">
    <property type="entry name" value="ATP_synth_a_bact"/>
    <property type="match status" value="1"/>
</dbReference>
<evidence type="ECO:0000256" key="14">
    <source>
        <dbReference type="SAM" id="SignalP"/>
    </source>
</evidence>
<keyword evidence="9 12" id="KW-0406">Ion transport</keyword>
<feature type="chain" id="PRO_5019019254" description="ATP synthase subunit a" evidence="14">
    <location>
        <begin position="33"/>
        <end position="348"/>
    </location>
</feature>
<dbReference type="InterPro" id="IPR000568">
    <property type="entry name" value="ATP_synth_F0_asu"/>
</dbReference>
<evidence type="ECO:0000256" key="1">
    <source>
        <dbReference type="ARBA" id="ARBA00004141"/>
    </source>
</evidence>
<dbReference type="PANTHER" id="PTHR11410">
    <property type="entry name" value="ATP SYNTHASE SUBUNIT A"/>
    <property type="match status" value="1"/>
</dbReference>
<feature type="transmembrane region" description="Helical" evidence="12">
    <location>
        <begin position="267"/>
        <end position="288"/>
    </location>
</feature>
<keyword evidence="11 12" id="KW-0066">ATP synthesis</keyword>
<feature type="transmembrane region" description="Helical" evidence="12">
    <location>
        <begin position="240"/>
        <end position="261"/>
    </location>
</feature>
<dbReference type="PRINTS" id="PR00123">
    <property type="entry name" value="ATPASEA"/>
</dbReference>
<comment type="function">
    <text evidence="12 13">Key component of the proton channel; it plays a direct role in the translocation of protons across the membrane.</text>
</comment>
<feature type="signal peptide" evidence="14">
    <location>
        <begin position="1"/>
        <end position="32"/>
    </location>
</feature>
<evidence type="ECO:0000256" key="11">
    <source>
        <dbReference type="ARBA" id="ARBA00023310"/>
    </source>
</evidence>
<feature type="transmembrane region" description="Helical" evidence="12">
    <location>
        <begin position="209"/>
        <end position="228"/>
    </location>
</feature>
<dbReference type="PANTHER" id="PTHR11410:SF0">
    <property type="entry name" value="ATP SYNTHASE SUBUNIT A"/>
    <property type="match status" value="1"/>
</dbReference>
<dbReference type="InterPro" id="IPR045083">
    <property type="entry name" value="ATP_synth_F0_asu_bact/mt"/>
</dbReference>
<keyword evidence="7 12" id="KW-0375">Hydrogen ion transport</keyword>
<dbReference type="EMBL" id="RXYK01000028">
    <property type="protein sequence ID" value="RTY34966.1"/>
    <property type="molecule type" value="Genomic_DNA"/>
</dbReference>
<dbReference type="GO" id="GO:0045259">
    <property type="term" value="C:proton-transporting ATP synthase complex"/>
    <property type="evidence" value="ECO:0007669"/>
    <property type="project" value="UniProtKB-KW"/>
</dbReference>
<evidence type="ECO:0000256" key="6">
    <source>
        <dbReference type="ARBA" id="ARBA00022692"/>
    </source>
</evidence>
<keyword evidence="10 12" id="KW-0472">Membrane</keyword>
<evidence type="ECO:0000313" key="16">
    <source>
        <dbReference type="Proteomes" id="UP000279908"/>
    </source>
</evidence>
<accession>A0A432AT52</accession>
<dbReference type="NCBIfam" id="TIGR01131">
    <property type="entry name" value="ATP_synt_6_or_A"/>
    <property type="match status" value="1"/>
</dbReference>
<dbReference type="InterPro" id="IPR023011">
    <property type="entry name" value="ATP_synth_F0_asu_AS"/>
</dbReference>
<organism evidence="15 16">
    <name type="scientific">Chlorobium phaeovibrioides</name>
    <dbReference type="NCBI Taxonomy" id="1094"/>
    <lineage>
        <taxon>Bacteria</taxon>
        <taxon>Pseudomonadati</taxon>
        <taxon>Chlorobiota</taxon>
        <taxon>Chlorobiia</taxon>
        <taxon>Chlorobiales</taxon>
        <taxon>Chlorobiaceae</taxon>
        <taxon>Chlorobium/Pelodictyon group</taxon>
        <taxon>Chlorobium</taxon>
    </lineage>
</organism>
<evidence type="ECO:0000256" key="10">
    <source>
        <dbReference type="ARBA" id="ARBA00023136"/>
    </source>
</evidence>
<evidence type="ECO:0000256" key="5">
    <source>
        <dbReference type="ARBA" id="ARBA00022547"/>
    </source>
</evidence>
<dbReference type="InterPro" id="IPR035908">
    <property type="entry name" value="F0_ATP_A_sf"/>
</dbReference>
<protein>
    <recommendedName>
        <fullName evidence="12 13">ATP synthase subunit a</fullName>
    </recommendedName>
    <alternativeName>
        <fullName evidence="12">ATP synthase F0 sector subunit a</fullName>
    </alternativeName>
    <alternativeName>
        <fullName evidence="12">F-ATPase subunit 6</fullName>
    </alternativeName>
</protein>
<dbReference type="Gene3D" id="1.20.120.220">
    <property type="entry name" value="ATP synthase, F0 complex, subunit A"/>
    <property type="match status" value="1"/>
</dbReference>
<proteinExistence type="inferred from homology"/>
<comment type="caution">
    <text evidence="15">The sequence shown here is derived from an EMBL/GenBank/DDBJ whole genome shotgun (WGS) entry which is preliminary data.</text>
</comment>
<dbReference type="GO" id="GO:0016787">
    <property type="term" value="F:hydrolase activity"/>
    <property type="evidence" value="ECO:0007669"/>
    <property type="project" value="UniProtKB-KW"/>
</dbReference>
<comment type="similarity">
    <text evidence="2 12 13">Belongs to the ATPase A chain family.</text>
</comment>
<evidence type="ECO:0000313" key="15">
    <source>
        <dbReference type="EMBL" id="RTY34966.1"/>
    </source>
</evidence>
<dbReference type="GO" id="GO:0046933">
    <property type="term" value="F:proton-transporting ATP synthase activity, rotational mechanism"/>
    <property type="evidence" value="ECO:0007669"/>
    <property type="project" value="UniProtKB-UniRule"/>
</dbReference>
<evidence type="ECO:0000256" key="9">
    <source>
        <dbReference type="ARBA" id="ARBA00023065"/>
    </source>
</evidence>